<keyword evidence="1" id="KW-0812">Transmembrane</keyword>
<evidence type="ECO:0008006" key="4">
    <source>
        <dbReference type="Google" id="ProtNLM"/>
    </source>
</evidence>
<dbReference type="AlphaFoldDB" id="A0A1G1W423"/>
<evidence type="ECO:0000256" key="1">
    <source>
        <dbReference type="SAM" id="Phobius"/>
    </source>
</evidence>
<feature type="transmembrane region" description="Helical" evidence="1">
    <location>
        <begin position="20"/>
        <end position="41"/>
    </location>
</feature>
<dbReference type="Proteomes" id="UP000176723">
    <property type="component" value="Unassembled WGS sequence"/>
</dbReference>
<keyword evidence="1" id="KW-0472">Membrane</keyword>
<protein>
    <recommendedName>
        <fullName evidence="4">DUF2680 domain-containing protein</fullName>
    </recommendedName>
</protein>
<name>A0A1G1W423_9BACT</name>
<proteinExistence type="predicted"/>
<gene>
    <name evidence="2" type="ORF">A3A65_04705</name>
</gene>
<accession>A0A1G1W423</accession>
<dbReference type="EMBL" id="MHCL01000003">
    <property type="protein sequence ID" value="OGY22426.1"/>
    <property type="molecule type" value="Genomic_DNA"/>
</dbReference>
<comment type="caution">
    <text evidence="2">The sequence shown here is derived from an EMBL/GenBank/DDBJ whole genome shotgun (WGS) entry which is preliminary data.</text>
</comment>
<organism evidence="2 3">
    <name type="scientific">Candidatus Chisholmbacteria bacterium RIFCSPLOWO2_01_FULL_49_14</name>
    <dbReference type="NCBI Taxonomy" id="1797593"/>
    <lineage>
        <taxon>Bacteria</taxon>
        <taxon>Candidatus Chisholmiibacteriota</taxon>
    </lineage>
</organism>
<evidence type="ECO:0000313" key="3">
    <source>
        <dbReference type="Proteomes" id="UP000176723"/>
    </source>
</evidence>
<evidence type="ECO:0000313" key="2">
    <source>
        <dbReference type="EMBL" id="OGY22426.1"/>
    </source>
</evidence>
<sequence>MRYPKDYLIGEEVSRMKKSLFIPILITVIIIAAGVMGVTAARAQDSGSYPPFIQSLADRFGLNAQEVKTFFEAERQERQQVMRQSREEKLNQAVTDGVITEEQKQALMNKWDEIKQEREQHRENMQAWFAEQGIDAEALKEYGGFGHLRGFAGRGMWK</sequence>
<dbReference type="STRING" id="1797593.A3A65_04705"/>
<keyword evidence="1" id="KW-1133">Transmembrane helix</keyword>
<reference evidence="2 3" key="1">
    <citation type="journal article" date="2016" name="Nat. Commun.">
        <title>Thousands of microbial genomes shed light on interconnected biogeochemical processes in an aquifer system.</title>
        <authorList>
            <person name="Anantharaman K."/>
            <person name="Brown C.T."/>
            <person name="Hug L.A."/>
            <person name="Sharon I."/>
            <person name="Castelle C.J."/>
            <person name="Probst A.J."/>
            <person name="Thomas B.C."/>
            <person name="Singh A."/>
            <person name="Wilkins M.J."/>
            <person name="Karaoz U."/>
            <person name="Brodie E.L."/>
            <person name="Williams K.H."/>
            <person name="Hubbard S.S."/>
            <person name="Banfield J.F."/>
        </authorList>
    </citation>
    <scope>NUCLEOTIDE SEQUENCE [LARGE SCALE GENOMIC DNA]</scope>
</reference>